<dbReference type="Proteomes" id="UP001500218">
    <property type="component" value="Unassembled WGS sequence"/>
</dbReference>
<dbReference type="PANTHER" id="PTHR10742:SF342">
    <property type="entry name" value="AMINE OXIDASE"/>
    <property type="match status" value="1"/>
</dbReference>
<dbReference type="Gene3D" id="3.90.660.10">
    <property type="match status" value="1"/>
</dbReference>
<evidence type="ECO:0000313" key="2">
    <source>
        <dbReference type="EMBL" id="GAA1824433.1"/>
    </source>
</evidence>
<sequence>MRTIGPPRSAAVNETWRGRYRFTVHNRTAPTHGDPHDPSAPKGTVAVIGAGIAGLVAAYELEQLGYEVIVLEGSQRVGGRIYTYRFSGPHADSPVAELGAMRFPARHMHTMAYISRLGLADELRPFKSLLADDNALHGTTSGYLRLGEAPRALMTDLREALRPRSYRDATLLFAAQLSLIVDAIAPPSQREGLRHDLHSRLLDRVEEIDLRAYLTGHREAGIDLHGIFAQHPELRGACGGDLNTFLDDILTETSAELFRIRGGMARLTDRLARRLHRPIQHGREVVGMAVQHDGVVLTIRDRGRMVTRRCDIVVCTAPLPVLRRMRLSGFATDKLDVIHGVKYVPATKIAFHCREAFWEREGISGGASFSGGSVRQTYYPAIDGDRALGAVLLASYTIGDEAEQWGQMPAHQRHAAVLSELSRMHPQLGSPGMVLGAVSLAWGRNKWSGSGCSVRWGKTLAEQEEERQAVARPVGPLFFAGEHCSTAPAWIDGAIQSAIEAVGQIVLWNSGQRGAPRPAFSSATDA</sequence>
<dbReference type="InterPro" id="IPR036188">
    <property type="entry name" value="FAD/NAD-bd_sf"/>
</dbReference>
<proteinExistence type="predicted"/>
<dbReference type="PANTHER" id="PTHR10742">
    <property type="entry name" value="FLAVIN MONOAMINE OXIDASE"/>
    <property type="match status" value="1"/>
</dbReference>
<dbReference type="SUPFAM" id="SSF51905">
    <property type="entry name" value="FAD/NAD(P)-binding domain"/>
    <property type="match status" value="1"/>
</dbReference>
<evidence type="ECO:0000259" key="1">
    <source>
        <dbReference type="Pfam" id="PF01593"/>
    </source>
</evidence>
<keyword evidence="3" id="KW-1185">Reference proteome</keyword>
<dbReference type="Pfam" id="PF01593">
    <property type="entry name" value="Amino_oxidase"/>
    <property type="match status" value="1"/>
</dbReference>
<dbReference type="RefSeq" id="WP_344137490.1">
    <property type="nucleotide sequence ID" value="NZ_BAAALT010000210.1"/>
</dbReference>
<evidence type="ECO:0000313" key="3">
    <source>
        <dbReference type="Proteomes" id="UP001500218"/>
    </source>
</evidence>
<dbReference type="SUPFAM" id="SSF54373">
    <property type="entry name" value="FAD-linked reductases, C-terminal domain"/>
    <property type="match status" value="1"/>
</dbReference>
<comment type="caution">
    <text evidence="2">The sequence shown here is derived from an EMBL/GenBank/DDBJ whole genome shotgun (WGS) entry which is preliminary data.</text>
</comment>
<dbReference type="Gene3D" id="1.20.1440.240">
    <property type="match status" value="1"/>
</dbReference>
<organism evidence="2 3">
    <name type="scientific">Luedemannella flava</name>
    <dbReference type="NCBI Taxonomy" id="349316"/>
    <lineage>
        <taxon>Bacteria</taxon>
        <taxon>Bacillati</taxon>
        <taxon>Actinomycetota</taxon>
        <taxon>Actinomycetes</taxon>
        <taxon>Micromonosporales</taxon>
        <taxon>Micromonosporaceae</taxon>
        <taxon>Luedemannella</taxon>
    </lineage>
</organism>
<dbReference type="InterPro" id="IPR002937">
    <property type="entry name" value="Amino_oxidase"/>
</dbReference>
<protein>
    <submittedName>
        <fullName evidence="2">Flavin monoamine oxidase family protein</fullName>
    </submittedName>
</protein>
<reference evidence="2 3" key="1">
    <citation type="journal article" date="2019" name="Int. J. Syst. Evol. Microbiol.">
        <title>The Global Catalogue of Microorganisms (GCM) 10K type strain sequencing project: providing services to taxonomists for standard genome sequencing and annotation.</title>
        <authorList>
            <consortium name="The Broad Institute Genomics Platform"/>
            <consortium name="The Broad Institute Genome Sequencing Center for Infectious Disease"/>
            <person name="Wu L."/>
            <person name="Ma J."/>
        </authorList>
    </citation>
    <scope>NUCLEOTIDE SEQUENCE [LARGE SCALE GENOMIC DNA]</scope>
    <source>
        <strain evidence="2 3">JCM 13250</strain>
    </source>
</reference>
<name>A0ABN2MFQ4_9ACTN</name>
<dbReference type="Gene3D" id="3.50.50.60">
    <property type="entry name" value="FAD/NAD(P)-binding domain"/>
    <property type="match status" value="1"/>
</dbReference>
<gene>
    <name evidence="2" type="ORF">GCM10009682_50810</name>
</gene>
<feature type="domain" description="Amine oxidase" evidence="1">
    <location>
        <begin position="52"/>
        <end position="505"/>
    </location>
</feature>
<dbReference type="InterPro" id="IPR050281">
    <property type="entry name" value="Flavin_monoamine_oxidase"/>
</dbReference>
<dbReference type="EMBL" id="BAAALT010000210">
    <property type="protein sequence ID" value="GAA1824433.1"/>
    <property type="molecule type" value="Genomic_DNA"/>
</dbReference>
<accession>A0ABN2MFQ4</accession>